<keyword evidence="2 6" id="KW-0028">Amino-acid biosynthesis</keyword>
<dbReference type="NCBIfam" id="NF009395">
    <property type="entry name" value="PRK12755.1"/>
    <property type="match status" value="1"/>
</dbReference>
<evidence type="ECO:0000256" key="4">
    <source>
        <dbReference type="ARBA" id="ARBA00023141"/>
    </source>
</evidence>
<dbReference type="STRING" id="37992.A0A4Z0YPL9"/>
<evidence type="ECO:0000256" key="5">
    <source>
        <dbReference type="ARBA" id="ARBA00047508"/>
    </source>
</evidence>
<proteinExistence type="inferred from homology"/>
<keyword evidence="3 6" id="KW-0808">Transferase</keyword>
<dbReference type="GO" id="GO:0008652">
    <property type="term" value="P:amino acid biosynthetic process"/>
    <property type="evidence" value="ECO:0007669"/>
    <property type="project" value="UniProtKB-KW"/>
</dbReference>
<dbReference type="SUPFAM" id="SSF51569">
    <property type="entry name" value="Aldolase"/>
    <property type="match status" value="1"/>
</dbReference>
<evidence type="ECO:0000313" key="9">
    <source>
        <dbReference type="Proteomes" id="UP000297716"/>
    </source>
</evidence>
<sequence>MHRNIARTSLVPAEVISALPLDQNTLNHVDSGRSAVKQLLEYPRSNGRLLVIIGPCSIHHLDAALDYATRLAAAAARHQDQLLIAMRVYIEKPRTTVGWKGLVHDPDLTQADNSDIARGILVSRGIMLSVVKMGLPIATEILSPLLMPFIHDLLTVGVIGARTTESQTHRELSSDVTFPVGFKNNTEGSLKSAIDAMTAAAQPHTMLGIDEHGCLVHRLSSGNLDTFAVLRGGSSGPNYSRKHVGQAEMALVKSGMQSRIVIDCSHGNSSKDYRNQGRVAAAVAEQIAAGSGILGVMIESNINPGRQDIPPCGSSGLAYGVSITDGCVGWDETEAILDMLSAAVKQRQTDQKVTNSVPALASEPSSRNMTLVQKNDIVITTKALSGSLGSIS</sequence>
<organism evidence="8 9">
    <name type="scientific">Xylaria hypoxylon</name>
    <dbReference type="NCBI Taxonomy" id="37992"/>
    <lineage>
        <taxon>Eukaryota</taxon>
        <taxon>Fungi</taxon>
        <taxon>Dikarya</taxon>
        <taxon>Ascomycota</taxon>
        <taxon>Pezizomycotina</taxon>
        <taxon>Sordariomycetes</taxon>
        <taxon>Xylariomycetidae</taxon>
        <taxon>Xylariales</taxon>
        <taxon>Xylariaceae</taxon>
        <taxon>Xylaria</taxon>
    </lineage>
</organism>
<gene>
    <name evidence="8" type="ORF">E0Z10_g3036</name>
</gene>
<evidence type="ECO:0000313" key="8">
    <source>
        <dbReference type="EMBL" id="TGJ85737.1"/>
    </source>
</evidence>
<dbReference type="Gene3D" id="3.20.20.70">
    <property type="entry name" value="Aldolase class I"/>
    <property type="match status" value="1"/>
</dbReference>
<name>A0A4Z0YPL9_9PEZI</name>
<dbReference type="GO" id="GO:0005737">
    <property type="term" value="C:cytoplasm"/>
    <property type="evidence" value="ECO:0007669"/>
    <property type="project" value="TreeGrafter"/>
</dbReference>
<dbReference type="PANTHER" id="PTHR21225">
    <property type="entry name" value="PHOSPHO-2-DEHYDRO-3-DEOXYHEPTONATE ALDOLASE DAHP SYNTHETASE"/>
    <property type="match status" value="1"/>
</dbReference>
<dbReference type="PIRSF" id="PIRSF001361">
    <property type="entry name" value="DAHP_synthase"/>
    <property type="match status" value="1"/>
</dbReference>
<dbReference type="GO" id="GO:0009073">
    <property type="term" value="P:aromatic amino acid family biosynthetic process"/>
    <property type="evidence" value="ECO:0007669"/>
    <property type="project" value="UniProtKB-KW"/>
</dbReference>
<comment type="similarity">
    <text evidence="1 6">Belongs to the class-I DAHP synthase family.</text>
</comment>
<dbReference type="EC" id="2.5.1.54" evidence="6"/>
<dbReference type="InterPro" id="IPR006218">
    <property type="entry name" value="DAHP1/KDSA"/>
</dbReference>
<comment type="caution">
    <text evidence="8">The sequence shown here is derived from an EMBL/GenBank/DDBJ whole genome shotgun (WGS) entry which is preliminary data.</text>
</comment>
<dbReference type="EMBL" id="SKBN01000040">
    <property type="protein sequence ID" value="TGJ85737.1"/>
    <property type="molecule type" value="Genomic_DNA"/>
</dbReference>
<reference evidence="8 9" key="1">
    <citation type="submission" date="2019-03" db="EMBL/GenBank/DDBJ databases">
        <title>Draft genome sequence of Xylaria hypoxylon DSM 108379, a ubiquitous saprotrophic-parasitic fungi on hardwood.</title>
        <authorList>
            <person name="Buettner E."/>
            <person name="Leonhardt S."/>
            <person name="Gebauer A.M."/>
            <person name="Liers C."/>
            <person name="Hofrichter M."/>
            <person name="Kellner H."/>
        </authorList>
    </citation>
    <scope>NUCLEOTIDE SEQUENCE [LARGE SCALE GENOMIC DNA]</scope>
    <source>
        <strain evidence="8 9">DSM 108379</strain>
    </source>
</reference>
<evidence type="ECO:0000259" key="7">
    <source>
        <dbReference type="Pfam" id="PF00793"/>
    </source>
</evidence>
<keyword evidence="4 6" id="KW-0057">Aromatic amino acid biosynthesis</keyword>
<dbReference type="GO" id="GO:0003849">
    <property type="term" value="F:3-deoxy-7-phosphoheptulonate synthase activity"/>
    <property type="evidence" value="ECO:0007669"/>
    <property type="project" value="UniProtKB-EC"/>
</dbReference>
<feature type="domain" description="DAHP synthetase I/KDSA" evidence="7">
    <location>
        <begin position="47"/>
        <end position="336"/>
    </location>
</feature>
<dbReference type="InterPro" id="IPR013785">
    <property type="entry name" value="Aldolase_TIM"/>
</dbReference>
<evidence type="ECO:0000256" key="2">
    <source>
        <dbReference type="ARBA" id="ARBA00022605"/>
    </source>
</evidence>
<dbReference type="Pfam" id="PF00793">
    <property type="entry name" value="DAHP_synth_1"/>
    <property type="match status" value="1"/>
</dbReference>
<dbReference type="AlphaFoldDB" id="A0A4Z0YPL9"/>
<evidence type="ECO:0000256" key="6">
    <source>
        <dbReference type="PIRNR" id="PIRNR001361"/>
    </source>
</evidence>
<dbReference type="InterPro" id="IPR006219">
    <property type="entry name" value="DAHP_synth_1"/>
</dbReference>
<dbReference type="PANTHER" id="PTHR21225:SF10">
    <property type="entry name" value="PHOSPHO-2-DEHYDRO-3-DEOXYHEPTONATE ALDOLASE, TYR-SENSITIVE"/>
    <property type="match status" value="1"/>
</dbReference>
<dbReference type="NCBIfam" id="TIGR00034">
    <property type="entry name" value="aroFGH"/>
    <property type="match status" value="1"/>
</dbReference>
<accession>A0A4Z0YPL9</accession>
<evidence type="ECO:0000256" key="3">
    <source>
        <dbReference type="ARBA" id="ARBA00022679"/>
    </source>
</evidence>
<dbReference type="Proteomes" id="UP000297716">
    <property type="component" value="Unassembled WGS sequence"/>
</dbReference>
<dbReference type="OrthoDB" id="4699125at2759"/>
<protein>
    <recommendedName>
        <fullName evidence="6">Phospho-2-dehydro-3-deoxyheptonate aldolase</fullName>
        <ecNumber evidence="6">2.5.1.54</ecNumber>
    </recommendedName>
</protein>
<evidence type="ECO:0000256" key="1">
    <source>
        <dbReference type="ARBA" id="ARBA00007985"/>
    </source>
</evidence>
<comment type="catalytic activity">
    <reaction evidence="5 6">
        <text>D-erythrose 4-phosphate + phosphoenolpyruvate + H2O = 7-phospho-2-dehydro-3-deoxy-D-arabino-heptonate + phosphate</text>
        <dbReference type="Rhea" id="RHEA:14717"/>
        <dbReference type="ChEBI" id="CHEBI:15377"/>
        <dbReference type="ChEBI" id="CHEBI:16897"/>
        <dbReference type="ChEBI" id="CHEBI:43474"/>
        <dbReference type="ChEBI" id="CHEBI:58394"/>
        <dbReference type="ChEBI" id="CHEBI:58702"/>
        <dbReference type="EC" id="2.5.1.54"/>
    </reaction>
</comment>
<keyword evidence="9" id="KW-1185">Reference proteome</keyword>